<dbReference type="AlphaFoldDB" id="A0AAJ0FJT3"/>
<evidence type="ECO:0000256" key="3">
    <source>
        <dbReference type="ARBA" id="ARBA00023015"/>
    </source>
</evidence>
<proteinExistence type="inferred from homology"/>
<gene>
    <name evidence="10" type="ORF">QBC33DRAFT_465546</name>
</gene>
<keyword evidence="11" id="KW-1185">Reference proteome</keyword>
<evidence type="ECO:0000256" key="5">
    <source>
        <dbReference type="ARBA" id="ARBA00023163"/>
    </source>
</evidence>
<comment type="similarity">
    <text evidence="2 7">Belongs to the Mediator complex subunit 1 family.</text>
</comment>
<keyword evidence="5 7" id="KW-0804">Transcription</keyword>
<organism evidence="10 11">
    <name type="scientific">Phialemonium atrogriseum</name>
    <dbReference type="NCBI Taxonomy" id="1093897"/>
    <lineage>
        <taxon>Eukaryota</taxon>
        <taxon>Fungi</taxon>
        <taxon>Dikarya</taxon>
        <taxon>Ascomycota</taxon>
        <taxon>Pezizomycotina</taxon>
        <taxon>Sordariomycetes</taxon>
        <taxon>Sordariomycetidae</taxon>
        <taxon>Cephalothecales</taxon>
        <taxon>Cephalothecaceae</taxon>
        <taxon>Phialemonium</taxon>
    </lineage>
</organism>
<evidence type="ECO:0000256" key="8">
    <source>
        <dbReference type="SAM" id="MobiDB-lite"/>
    </source>
</evidence>
<feature type="region of interest" description="Disordered" evidence="8">
    <location>
        <begin position="553"/>
        <end position="582"/>
    </location>
</feature>
<dbReference type="RefSeq" id="XP_060287149.1">
    <property type="nucleotide sequence ID" value="XM_060425139.1"/>
</dbReference>
<protein>
    <recommendedName>
        <fullName evidence="7">Mediator of RNA polymerase II transcription subunit 1</fullName>
    </recommendedName>
    <alternativeName>
        <fullName evidence="7">Mediator complex subunit 1</fullName>
    </alternativeName>
</protein>
<evidence type="ECO:0000256" key="4">
    <source>
        <dbReference type="ARBA" id="ARBA00023159"/>
    </source>
</evidence>
<dbReference type="EMBL" id="MU838999">
    <property type="protein sequence ID" value="KAK1770936.1"/>
    <property type="molecule type" value="Genomic_DNA"/>
</dbReference>
<reference evidence="10" key="1">
    <citation type="submission" date="2023-06" db="EMBL/GenBank/DDBJ databases">
        <title>Genome-scale phylogeny and comparative genomics of the fungal order Sordariales.</title>
        <authorList>
            <consortium name="Lawrence Berkeley National Laboratory"/>
            <person name="Hensen N."/>
            <person name="Bonometti L."/>
            <person name="Westerberg I."/>
            <person name="Brannstrom I.O."/>
            <person name="Guillou S."/>
            <person name="Cros-Aarteil S."/>
            <person name="Calhoun S."/>
            <person name="Haridas S."/>
            <person name="Kuo A."/>
            <person name="Mondo S."/>
            <person name="Pangilinan J."/>
            <person name="Riley R."/>
            <person name="Labutti K."/>
            <person name="Andreopoulos B."/>
            <person name="Lipzen A."/>
            <person name="Chen C."/>
            <person name="Yanf M."/>
            <person name="Daum C."/>
            <person name="Ng V."/>
            <person name="Clum A."/>
            <person name="Steindorff A."/>
            <person name="Ohm R."/>
            <person name="Martin F."/>
            <person name="Silar P."/>
            <person name="Natvig D."/>
            <person name="Lalanne C."/>
            <person name="Gautier V."/>
            <person name="Ament-Velasquez S.L."/>
            <person name="Kruys A."/>
            <person name="Hutchinson M.I."/>
            <person name="Powell A.J."/>
            <person name="Barry K."/>
            <person name="Miller A.N."/>
            <person name="Grigoriev I.V."/>
            <person name="Debuchy R."/>
            <person name="Gladieux P."/>
            <person name="Thoren M.H."/>
            <person name="Johannesson H."/>
        </authorList>
    </citation>
    <scope>NUCLEOTIDE SEQUENCE</scope>
    <source>
        <strain evidence="10">8032-3</strain>
    </source>
</reference>
<dbReference type="Pfam" id="PF10744">
    <property type="entry name" value="Med1"/>
    <property type="match status" value="1"/>
</dbReference>
<comment type="caution">
    <text evidence="10">The sequence shown here is derived from an EMBL/GenBank/DDBJ whole genome shotgun (WGS) entry which is preliminary data.</text>
</comment>
<keyword evidence="4 7" id="KW-0010">Activator</keyword>
<feature type="domain" description="Mediator complex subunit Med1" evidence="9">
    <location>
        <begin position="127"/>
        <end position="552"/>
    </location>
</feature>
<feature type="compositionally biased region" description="Polar residues" evidence="8">
    <location>
        <begin position="1"/>
        <end position="23"/>
    </location>
</feature>
<feature type="compositionally biased region" description="Polar residues" evidence="8">
    <location>
        <begin position="51"/>
        <end position="67"/>
    </location>
</feature>
<keyword evidence="6 7" id="KW-0539">Nucleus</keyword>
<evidence type="ECO:0000313" key="11">
    <source>
        <dbReference type="Proteomes" id="UP001244011"/>
    </source>
</evidence>
<evidence type="ECO:0000256" key="2">
    <source>
        <dbReference type="ARBA" id="ARBA00006210"/>
    </source>
</evidence>
<feature type="region of interest" description="Disordered" evidence="8">
    <location>
        <begin position="1"/>
        <end position="73"/>
    </location>
</feature>
<dbReference type="InterPro" id="IPR019680">
    <property type="entry name" value="Mediator_Med1"/>
</dbReference>
<dbReference type="PANTHER" id="PTHR35041:SF4">
    <property type="entry name" value="MEDIATOR OF RNA POLYMERASE II TRANSCRIPTION SUBUNIT 1"/>
    <property type="match status" value="1"/>
</dbReference>
<comment type="subcellular location">
    <subcellularLocation>
        <location evidence="1 7">Nucleus</location>
    </subcellularLocation>
</comment>
<sequence length="694" mass="75213">MSTPTPMKHAPSQQGKTPSQSQHGAAASPPVSTPFSASAVHAAFSPHGPRSSPQQFKKSPATSTSLTAHPANGAMNFDSPSAAAAFGVLGMGGSLDLGLDNVDVGALGGLGAMGKINDDEKARRLEAVIEILSQSKGVVSEAGLERLAKRLGLECLWEDDMGSDPKSRTLIVAGSALELLIILSNNIVQSVSLAFPDSPEIVTKHAEKAGKILLDDLMLLPGQSPLTKRLDKFAANFERLATLDKLSINPGLNLYEAVAGIYESLERLHQWDLRKIREDPALVGKSDEYLANMVLCTRNGTPVMHARNRVGLSLDYWKEKRLIPSSSESMASYMAKYEETWGMLISVALLGDMAIPPVRISDKWVSADDEKVNLGDDLQLGPPATLDWLQPDNTIIQAQDAVKVAADADSLKGNGEMMGPKLPEVMFMATLDPPLNVPLLIWQEIRQLGGDLEQPELVYTTLDSLMFPIPPGSQNDPSELRTISCIKEVEFKPPGGGEVSLKTHRNTLYIHKPVYGKTLKEIPFSHPQQLIAMLPFLRQYALLSKVLDNSFGHKADTPDTPEPHPSSKSTTTTTATTTNQDNFGAFMAGSNKVAAKQVIGNLDGSPQPLSVDVTLSAHPVPRLQIVFPFRSATANVVLEVRPNGQLHVESQNVLDETNSTAPNGRQRRPEDIGKVLETLEHIGKWCEFIRSRWA</sequence>
<dbReference type="GO" id="GO:0045944">
    <property type="term" value="P:positive regulation of transcription by RNA polymerase II"/>
    <property type="evidence" value="ECO:0007669"/>
    <property type="project" value="UniProtKB-ARBA"/>
</dbReference>
<dbReference type="GO" id="GO:0016592">
    <property type="term" value="C:mediator complex"/>
    <property type="evidence" value="ECO:0007669"/>
    <property type="project" value="InterPro"/>
</dbReference>
<evidence type="ECO:0000259" key="9">
    <source>
        <dbReference type="Pfam" id="PF10744"/>
    </source>
</evidence>
<dbReference type="PANTHER" id="PTHR35041">
    <property type="entry name" value="MEDIATOR OF RNA POLYMERASE II TRANSCRIPTION SUBUNIT 1"/>
    <property type="match status" value="1"/>
</dbReference>
<evidence type="ECO:0000256" key="7">
    <source>
        <dbReference type="RuleBase" id="RU364059"/>
    </source>
</evidence>
<dbReference type="GeneID" id="85308326"/>
<evidence type="ECO:0000256" key="1">
    <source>
        <dbReference type="ARBA" id="ARBA00004123"/>
    </source>
</evidence>
<accession>A0AAJ0FJT3</accession>
<dbReference type="GO" id="GO:0003712">
    <property type="term" value="F:transcription coregulator activity"/>
    <property type="evidence" value="ECO:0007669"/>
    <property type="project" value="InterPro"/>
</dbReference>
<evidence type="ECO:0000313" key="10">
    <source>
        <dbReference type="EMBL" id="KAK1770936.1"/>
    </source>
</evidence>
<name>A0AAJ0FJT3_9PEZI</name>
<keyword evidence="3 7" id="KW-0805">Transcription regulation</keyword>
<dbReference type="Proteomes" id="UP001244011">
    <property type="component" value="Unassembled WGS sequence"/>
</dbReference>
<evidence type="ECO:0000256" key="6">
    <source>
        <dbReference type="ARBA" id="ARBA00023242"/>
    </source>
</evidence>
<comment type="function">
    <text evidence="7">Component of the Mediator complex, a coactivator involved in the regulated transcription of nearly all RNA polymerase II-dependent genes. Mediator functions as a bridge to convey information from gene-specific regulatory proteins to the basal RNA polymerase II transcription machinery. Mediator is recruited to promoters by direct interactions with regulatory proteins and serves as a scaffold for the assembly of a functional preinitiation complex with RNA polymerase II and the general transcription factors.</text>
</comment>